<feature type="transmembrane region" description="Helical" evidence="5">
    <location>
        <begin position="67"/>
        <end position="88"/>
    </location>
</feature>
<sequence>MPLMRNGGNLGGINFDDMPLRKLGRYFWLAWFTASMGQFVDAYDTLIIGAALLYIEPLWKLTPVETGLLAASAFIGVALGAVLFGPIADRMGRRLLYIYDLVFFVVFGALSAFVTNFWELFAVRFLLGIGIGGDYSLSPTMVAEYAPARRRGFALASMNSFWGIGSVVGFLSAYGMAVAWGNTSPDFTWRFMLGSEAIWGLVVILLRMGILESPRWAALQEQLGRRVKEKANDVVKKMTGGKEASFDAGVAKKPSIKDLFAGKMWIVTIFIWVWWPVADIAFYGSNMYTPYITKGLGLTTPQMSFLASALYWAIALLGYYTTAVTYDILGRRLVTILGSTVMGIDMFIGLALYEMKLFSTSLAFPLVMTLFTIYYYFMNFGPGPFTVAMAEIWPTRVRATGQGLAAMFSRFGAAFSTFYMPVLIHQIGYDGAFILLGSAILFVALWSYLLMPETKGLTPSQIEQMVLEGGIGILARKRGRRG</sequence>
<feature type="transmembrane region" description="Helical" evidence="5">
    <location>
        <begin position="159"/>
        <end position="181"/>
    </location>
</feature>
<feature type="transmembrane region" description="Helical" evidence="5">
    <location>
        <begin position="28"/>
        <end position="55"/>
    </location>
</feature>
<dbReference type="GO" id="GO:0005886">
    <property type="term" value="C:plasma membrane"/>
    <property type="evidence" value="ECO:0007669"/>
    <property type="project" value="TreeGrafter"/>
</dbReference>
<dbReference type="Gene3D" id="1.20.1250.20">
    <property type="entry name" value="MFS general substrate transporter like domains"/>
    <property type="match status" value="1"/>
</dbReference>
<proteinExistence type="predicted"/>
<reference evidence="7" key="2">
    <citation type="submission" date="2020-09" db="EMBL/GenBank/DDBJ databases">
        <authorList>
            <person name="Sun Q."/>
            <person name="Ohkuma M."/>
        </authorList>
    </citation>
    <scope>NUCLEOTIDE SEQUENCE</scope>
    <source>
        <strain evidence="7">JCM 11219</strain>
    </source>
</reference>
<dbReference type="EMBL" id="BMNM01000012">
    <property type="protein sequence ID" value="GGI84776.1"/>
    <property type="molecule type" value="Genomic_DNA"/>
</dbReference>
<evidence type="ECO:0000256" key="5">
    <source>
        <dbReference type="SAM" id="Phobius"/>
    </source>
</evidence>
<dbReference type="InterPro" id="IPR005828">
    <property type="entry name" value="MFS_sugar_transport-like"/>
</dbReference>
<evidence type="ECO:0000259" key="6">
    <source>
        <dbReference type="PROSITE" id="PS50850"/>
    </source>
</evidence>
<dbReference type="GO" id="GO:0046943">
    <property type="term" value="F:carboxylic acid transmembrane transporter activity"/>
    <property type="evidence" value="ECO:0007669"/>
    <property type="project" value="TreeGrafter"/>
</dbReference>
<feature type="transmembrane region" description="Helical" evidence="5">
    <location>
        <begin position="303"/>
        <end position="321"/>
    </location>
</feature>
<evidence type="ECO:0000313" key="8">
    <source>
        <dbReference type="Proteomes" id="UP000657075"/>
    </source>
</evidence>
<keyword evidence="4 5" id="KW-0472">Membrane</keyword>
<dbReference type="PANTHER" id="PTHR23508:SF10">
    <property type="entry name" value="CARBOXYLIC ACID TRANSPORTER PROTEIN HOMOLOG"/>
    <property type="match status" value="1"/>
</dbReference>
<evidence type="ECO:0000256" key="2">
    <source>
        <dbReference type="ARBA" id="ARBA00022692"/>
    </source>
</evidence>
<feature type="transmembrane region" description="Helical" evidence="5">
    <location>
        <begin position="432"/>
        <end position="451"/>
    </location>
</feature>
<feature type="transmembrane region" description="Helical" evidence="5">
    <location>
        <begin position="264"/>
        <end position="283"/>
    </location>
</feature>
<evidence type="ECO:0000256" key="1">
    <source>
        <dbReference type="ARBA" id="ARBA00004141"/>
    </source>
</evidence>
<dbReference type="Pfam" id="PF00083">
    <property type="entry name" value="Sugar_tr"/>
    <property type="match status" value="1"/>
</dbReference>
<dbReference type="PANTHER" id="PTHR23508">
    <property type="entry name" value="CARBOXYLIC ACID TRANSPORTER PROTEIN HOMOLOG"/>
    <property type="match status" value="1"/>
</dbReference>
<dbReference type="InterPro" id="IPR020846">
    <property type="entry name" value="MFS_dom"/>
</dbReference>
<gene>
    <name evidence="7" type="ORF">GCM10007112_22180</name>
</gene>
<comment type="subcellular location">
    <subcellularLocation>
        <location evidence="1">Membrane</location>
        <topology evidence="1">Multi-pass membrane protein</topology>
    </subcellularLocation>
</comment>
<dbReference type="AlphaFoldDB" id="A0A830E9N3"/>
<feature type="transmembrane region" description="Helical" evidence="5">
    <location>
        <begin position="358"/>
        <end position="378"/>
    </location>
</feature>
<evidence type="ECO:0000256" key="4">
    <source>
        <dbReference type="ARBA" id="ARBA00023136"/>
    </source>
</evidence>
<keyword evidence="3 5" id="KW-1133">Transmembrane helix</keyword>
<feature type="transmembrane region" description="Helical" evidence="5">
    <location>
        <begin position="333"/>
        <end position="352"/>
    </location>
</feature>
<dbReference type="Proteomes" id="UP000657075">
    <property type="component" value="Unassembled WGS sequence"/>
</dbReference>
<feature type="transmembrane region" description="Helical" evidence="5">
    <location>
        <begin position="95"/>
        <end position="114"/>
    </location>
</feature>
<name>A0A830E9N3_9CREN</name>
<dbReference type="SUPFAM" id="SSF103473">
    <property type="entry name" value="MFS general substrate transporter"/>
    <property type="match status" value="1"/>
</dbReference>
<dbReference type="InterPro" id="IPR036259">
    <property type="entry name" value="MFS_trans_sf"/>
</dbReference>
<protein>
    <submittedName>
        <fullName evidence="7">MFS transporter</fullName>
    </submittedName>
</protein>
<organism evidence="7 8">
    <name type="scientific">Vulcanisaeta souniana JCM 11219</name>
    <dbReference type="NCBI Taxonomy" id="1293586"/>
    <lineage>
        <taxon>Archaea</taxon>
        <taxon>Thermoproteota</taxon>
        <taxon>Thermoprotei</taxon>
        <taxon>Thermoproteales</taxon>
        <taxon>Thermoproteaceae</taxon>
        <taxon>Vulcanisaeta</taxon>
    </lineage>
</organism>
<reference evidence="7" key="1">
    <citation type="journal article" date="2014" name="Int. J. Syst. Evol. Microbiol.">
        <title>Complete genome sequence of Corynebacterium casei LMG S-19264T (=DSM 44701T), isolated from a smear-ripened cheese.</title>
        <authorList>
            <consortium name="US DOE Joint Genome Institute (JGI-PGF)"/>
            <person name="Walter F."/>
            <person name="Albersmeier A."/>
            <person name="Kalinowski J."/>
            <person name="Ruckert C."/>
        </authorList>
    </citation>
    <scope>NUCLEOTIDE SEQUENCE</scope>
    <source>
        <strain evidence="7">JCM 11219</strain>
    </source>
</reference>
<keyword evidence="2 5" id="KW-0812">Transmembrane</keyword>
<accession>A0A830E9N3</accession>
<feature type="transmembrane region" description="Helical" evidence="5">
    <location>
        <begin position="399"/>
        <end position="420"/>
    </location>
</feature>
<feature type="domain" description="Major facilitator superfamily (MFS) profile" evidence="6">
    <location>
        <begin position="30"/>
        <end position="455"/>
    </location>
</feature>
<evidence type="ECO:0000256" key="3">
    <source>
        <dbReference type="ARBA" id="ARBA00022989"/>
    </source>
</evidence>
<evidence type="ECO:0000313" key="7">
    <source>
        <dbReference type="EMBL" id="GGI84776.1"/>
    </source>
</evidence>
<feature type="transmembrane region" description="Helical" evidence="5">
    <location>
        <begin position="120"/>
        <end position="138"/>
    </location>
</feature>
<comment type="caution">
    <text evidence="7">The sequence shown here is derived from an EMBL/GenBank/DDBJ whole genome shotgun (WGS) entry which is preliminary data.</text>
</comment>
<dbReference type="PROSITE" id="PS50850">
    <property type="entry name" value="MFS"/>
    <property type="match status" value="1"/>
</dbReference>
<feature type="transmembrane region" description="Helical" evidence="5">
    <location>
        <begin position="187"/>
        <end position="206"/>
    </location>
</feature>